<keyword evidence="2" id="KW-1185">Reference proteome</keyword>
<proteinExistence type="predicted"/>
<dbReference type="InParanoid" id="E9HXH8"/>
<evidence type="ECO:0000313" key="1">
    <source>
        <dbReference type="EMBL" id="EFX63550.1"/>
    </source>
</evidence>
<accession>E9HXH8</accession>
<organism evidence="1 2">
    <name type="scientific">Daphnia pulex</name>
    <name type="common">Water flea</name>
    <dbReference type="NCBI Taxonomy" id="6669"/>
    <lineage>
        <taxon>Eukaryota</taxon>
        <taxon>Metazoa</taxon>
        <taxon>Ecdysozoa</taxon>
        <taxon>Arthropoda</taxon>
        <taxon>Crustacea</taxon>
        <taxon>Branchiopoda</taxon>
        <taxon>Diplostraca</taxon>
        <taxon>Cladocera</taxon>
        <taxon>Anomopoda</taxon>
        <taxon>Daphniidae</taxon>
        <taxon>Daphnia</taxon>
    </lineage>
</organism>
<dbReference type="EMBL" id="GL733042">
    <property type="protein sequence ID" value="EFX63550.1"/>
    <property type="molecule type" value="Genomic_DNA"/>
</dbReference>
<gene>
    <name evidence="1" type="ORF">DAPPUDRAFT_268252</name>
</gene>
<name>E9HXH8_DAPPU</name>
<dbReference type="KEGG" id="dpx:DAPPUDRAFT_268252"/>
<protein>
    <submittedName>
        <fullName evidence="1">Uncharacterized protein</fullName>
    </submittedName>
</protein>
<sequence length="134" mass="15067">MSGNRQAATVQLEWQFAAGTDFLSRVDLAGLNASQYCDLFADLETKECIRNLQIAFVRAQQVPVQTRTIYFNIPPETVALDYDNNDPLEFNSDESTDSDSNMPVLTLRRNEKQNATFIYSVLDPVGHGIDEMKA</sequence>
<reference evidence="1 2" key="1">
    <citation type="journal article" date="2011" name="Science">
        <title>The ecoresponsive genome of Daphnia pulex.</title>
        <authorList>
            <person name="Colbourne J.K."/>
            <person name="Pfrender M.E."/>
            <person name="Gilbert D."/>
            <person name="Thomas W.K."/>
            <person name="Tucker A."/>
            <person name="Oakley T.H."/>
            <person name="Tokishita S."/>
            <person name="Aerts A."/>
            <person name="Arnold G.J."/>
            <person name="Basu M.K."/>
            <person name="Bauer D.J."/>
            <person name="Caceres C.E."/>
            <person name="Carmel L."/>
            <person name="Casola C."/>
            <person name="Choi J.H."/>
            <person name="Detter J.C."/>
            <person name="Dong Q."/>
            <person name="Dusheyko S."/>
            <person name="Eads B.D."/>
            <person name="Frohlich T."/>
            <person name="Geiler-Samerotte K.A."/>
            <person name="Gerlach D."/>
            <person name="Hatcher P."/>
            <person name="Jogdeo S."/>
            <person name="Krijgsveld J."/>
            <person name="Kriventseva E.V."/>
            <person name="Kultz D."/>
            <person name="Laforsch C."/>
            <person name="Lindquist E."/>
            <person name="Lopez J."/>
            <person name="Manak J.R."/>
            <person name="Muller J."/>
            <person name="Pangilinan J."/>
            <person name="Patwardhan R.P."/>
            <person name="Pitluck S."/>
            <person name="Pritham E.J."/>
            <person name="Rechtsteiner A."/>
            <person name="Rho M."/>
            <person name="Rogozin I.B."/>
            <person name="Sakarya O."/>
            <person name="Salamov A."/>
            <person name="Schaack S."/>
            <person name="Shapiro H."/>
            <person name="Shiga Y."/>
            <person name="Skalitzky C."/>
            <person name="Smith Z."/>
            <person name="Souvorov A."/>
            <person name="Sung W."/>
            <person name="Tang Z."/>
            <person name="Tsuchiya D."/>
            <person name="Tu H."/>
            <person name="Vos H."/>
            <person name="Wang M."/>
            <person name="Wolf Y.I."/>
            <person name="Yamagata H."/>
            <person name="Yamada T."/>
            <person name="Ye Y."/>
            <person name="Shaw J.R."/>
            <person name="Andrews J."/>
            <person name="Crease T.J."/>
            <person name="Tang H."/>
            <person name="Lucas S.M."/>
            <person name="Robertson H.M."/>
            <person name="Bork P."/>
            <person name="Koonin E.V."/>
            <person name="Zdobnov E.M."/>
            <person name="Grigoriev I.V."/>
            <person name="Lynch M."/>
            <person name="Boore J.L."/>
        </authorList>
    </citation>
    <scope>NUCLEOTIDE SEQUENCE [LARGE SCALE GENOMIC DNA]</scope>
</reference>
<evidence type="ECO:0000313" key="2">
    <source>
        <dbReference type="Proteomes" id="UP000000305"/>
    </source>
</evidence>
<dbReference type="AlphaFoldDB" id="E9HXH8"/>
<dbReference type="Proteomes" id="UP000000305">
    <property type="component" value="Unassembled WGS sequence"/>
</dbReference>
<dbReference type="HOGENOM" id="CLU_1898352_0_0_1"/>